<dbReference type="EMBL" id="LSRX01002930">
    <property type="protein sequence ID" value="OLP74993.1"/>
    <property type="molecule type" value="Genomic_DNA"/>
</dbReference>
<proteinExistence type="predicted"/>
<evidence type="ECO:0000313" key="3">
    <source>
        <dbReference type="Proteomes" id="UP000186817"/>
    </source>
</evidence>
<feature type="non-terminal residue" evidence="2">
    <location>
        <position position="431"/>
    </location>
</feature>
<keyword evidence="3" id="KW-1185">Reference proteome</keyword>
<feature type="compositionally biased region" description="Polar residues" evidence="1">
    <location>
        <begin position="386"/>
        <end position="402"/>
    </location>
</feature>
<evidence type="ECO:0000313" key="2">
    <source>
        <dbReference type="EMBL" id="OLP74993.1"/>
    </source>
</evidence>
<organism evidence="2 3">
    <name type="scientific">Symbiodinium microadriaticum</name>
    <name type="common">Dinoflagellate</name>
    <name type="synonym">Zooxanthella microadriatica</name>
    <dbReference type="NCBI Taxonomy" id="2951"/>
    <lineage>
        <taxon>Eukaryota</taxon>
        <taxon>Sar</taxon>
        <taxon>Alveolata</taxon>
        <taxon>Dinophyceae</taxon>
        <taxon>Suessiales</taxon>
        <taxon>Symbiodiniaceae</taxon>
        <taxon>Symbiodinium</taxon>
    </lineage>
</organism>
<sequence>MPIGTSTYIVDCFVEALQTVLVGAIVSETSLVFLPTWGTIDGDLWVREIAYKCRLVYKGARDIGDSIAPYYWVLVLPDRFIDALIQGVMAEQETLSVLFWKPETTRAIGNMKSRSGTGGQLQWHNCSYISATYCGIITGEDGVVRLSAEELANAFALRLQVSLRQAIGGVLQDAFQTGPHVQQSSVRLDRGTARRRGDCDAQVIAQEQLLLRQQAQAAGTLEYPLNSAVQFPVQNLFLHRLHQGGPETIASTDNVGVVGEASGQVVPKPSFPPTPPQHLQQSEVELEPRFPPSPPQSLQESQVELEPRFPPIPPQQSMHFQPESGDWGLEAFGDLEESDWDGGGTGFQTDRTEQERSEVPSPSFSHVSEVGCEAEWYDRVRDMLNPQGSGTSDWGTDRSQQGEPEGSVGGPSIPPVVAEPSQPVLEDRAIE</sequence>
<dbReference type="Proteomes" id="UP000186817">
    <property type="component" value="Unassembled WGS sequence"/>
</dbReference>
<gene>
    <name evidence="2" type="ORF">AK812_SmicGene45297</name>
</gene>
<feature type="region of interest" description="Disordered" evidence="1">
    <location>
        <begin position="264"/>
        <end position="431"/>
    </location>
</feature>
<dbReference type="AlphaFoldDB" id="A0A1Q9BWB1"/>
<accession>A0A1Q9BWB1</accession>
<comment type="caution">
    <text evidence="2">The sequence shown here is derived from an EMBL/GenBank/DDBJ whole genome shotgun (WGS) entry which is preliminary data.</text>
</comment>
<name>A0A1Q9BWB1_SYMMI</name>
<reference evidence="2 3" key="1">
    <citation type="submission" date="2016-02" db="EMBL/GenBank/DDBJ databases">
        <title>Genome analysis of coral dinoflagellate symbionts highlights evolutionary adaptations to a symbiotic lifestyle.</title>
        <authorList>
            <person name="Aranda M."/>
            <person name="Li Y."/>
            <person name="Liew Y.J."/>
            <person name="Baumgarten S."/>
            <person name="Simakov O."/>
            <person name="Wilson M."/>
            <person name="Piel J."/>
            <person name="Ashoor H."/>
            <person name="Bougouffa S."/>
            <person name="Bajic V.B."/>
            <person name="Ryu T."/>
            <person name="Ravasi T."/>
            <person name="Bayer T."/>
            <person name="Micklem G."/>
            <person name="Kim H."/>
            <person name="Bhak J."/>
            <person name="Lajeunesse T.C."/>
            <person name="Voolstra C.R."/>
        </authorList>
    </citation>
    <scope>NUCLEOTIDE SEQUENCE [LARGE SCALE GENOMIC DNA]</scope>
    <source>
        <strain evidence="2 3">CCMP2467</strain>
    </source>
</reference>
<protein>
    <submittedName>
        <fullName evidence="2">Uncharacterized protein</fullName>
    </submittedName>
</protein>
<evidence type="ECO:0000256" key="1">
    <source>
        <dbReference type="SAM" id="MobiDB-lite"/>
    </source>
</evidence>